<dbReference type="RefSeq" id="WP_024752845.1">
    <property type="nucleotide sequence ID" value="NZ_CDNC01000051.1"/>
</dbReference>
<evidence type="ECO:0000259" key="1">
    <source>
        <dbReference type="Pfam" id="PF01728"/>
    </source>
</evidence>
<evidence type="ECO:0000313" key="5">
    <source>
        <dbReference type="Proteomes" id="UP000323594"/>
    </source>
</evidence>
<keyword evidence="3" id="KW-0808">Transferase</keyword>
<dbReference type="EMBL" id="CDNC01000051">
    <property type="protein sequence ID" value="CEM63449.1"/>
    <property type="molecule type" value="Genomic_DNA"/>
</dbReference>
<sequence length="333" mass="38378">MTDFTQLLGKAWLPIRYFEANLYAELGVSIEEQSRNPEDVRFFSNIPYREVFPQNVFWSQCCFEKPFIAQFKSISEAAEVLRSVQRNWTLYPTTLFRRAKLIEERLPFISRKPRRFPYAVPDLPMGVWTLLDERTLLASAVTSSPFPLGQIFFQEDKINPPSRAYLKLWEAMTLLEFYRKKTIAEKGFEAEGWALPGAGSRCLDAGACPGGWSWVLTQMGAEVVAIDRSELADSLMQNPKVQFIPHDAFTITPQKLGRFDWICCDVICYPPRLLDWVHTWLASGLCENFICTIKMQGEPDFRSTRAFACIPHSKVVHLTANKHELTWLHAPWL</sequence>
<feature type="domain" description="Ribosomal RNA methyltransferase FtsJ" evidence="1">
    <location>
        <begin position="162"/>
        <end position="267"/>
    </location>
</feature>
<name>A0A0B7GXQ2_TREPH</name>
<dbReference type="Proteomes" id="UP000323594">
    <property type="component" value="Chromosome"/>
</dbReference>
<organism evidence="2 4">
    <name type="scientific">Treponema phagedenis</name>
    <dbReference type="NCBI Taxonomy" id="162"/>
    <lineage>
        <taxon>Bacteria</taxon>
        <taxon>Pseudomonadati</taxon>
        <taxon>Spirochaetota</taxon>
        <taxon>Spirochaetia</taxon>
        <taxon>Spirochaetales</taxon>
        <taxon>Treponemataceae</taxon>
        <taxon>Treponema</taxon>
    </lineage>
</organism>
<dbReference type="Pfam" id="PF01728">
    <property type="entry name" value="FtsJ"/>
    <property type="match status" value="1"/>
</dbReference>
<dbReference type="GeneID" id="57751750"/>
<dbReference type="EMBL" id="CP042817">
    <property type="protein sequence ID" value="QEJ96597.1"/>
    <property type="molecule type" value="Genomic_DNA"/>
</dbReference>
<keyword evidence="3" id="KW-0489">Methyltransferase</keyword>
<dbReference type="SUPFAM" id="SSF53335">
    <property type="entry name" value="S-adenosyl-L-methionine-dependent methyltransferases"/>
    <property type="match status" value="1"/>
</dbReference>
<proteinExistence type="predicted"/>
<dbReference type="OrthoDB" id="154490at2"/>
<reference evidence="2" key="1">
    <citation type="submission" date="2015-01" db="EMBL/GenBank/DDBJ databases">
        <authorList>
            <person name="Xiang T."/>
            <person name="Song Y."/>
            <person name="Huang L."/>
            <person name="Wang B."/>
            <person name="Wu P."/>
        </authorList>
    </citation>
    <scope>NUCLEOTIDE SEQUENCE [LARGE SCALE GENOMIC DNA]</scope>
    <source>
        <strain evidence="2">V1</strain>
    </source>
</reference>
<dbReference type="PANTHER" id="PTHR37524:SF2">
    <property type="entry name" value="RIBOSOMAL RNA METHYLTRANSFERASE FTSJ DOMAIN-CONTAINING PROTEIN"/>
    <property type="match status" value="1"/>
</dbReference>
<dbReference type="InterPro" id="IPR029063">
    <property type="entry name" value="SAM-dependent_MTases_sf"/>
</dbReference>
<dbReference type="GO" id="GO:0008168">
    <property type="term" value="F:methyltransferase activity"/>
    <property type="evidence" value="ECO:0007669"/>
    <property type="project" value="UniProtKB-KW"/>
</dbReference>
<evidence type="ECO:0000313" key="3">
    <source>
        <dbReference type="EMBL" id="QEJ96597.1"/>
    </source>
</evidence>
<dbReference type="Gene3D" id="3.40.50.150">
    <property type="entry name" value="Vaccinia Virus protein VP39"/>
    <property type="match status" value="1"/>
</dbReference>
<reference evidence="4" key="2">
    <citation type="submission" date="2015-01" db="EMBL/GenBank/DDBJ databases">
        <authorList>
            <person name="Manzoor Shahid"/>
            <person name="Zubair Saima"/>
        </authorList>
    </citation>
    <scope>NUCLEOTIDE SEQUENCE [LARGE SCALE GENOMIC DNA]</scope>
    <source>
        <strain evidence="4">V1</strain>
    </source>
</reference>
<dbReference type="InterPro" id="IPR002877">
    <property type="entry name" value="RNA_MeTrfase_FtsJ_dom"/>
</dbReference>
<accession>A0A0B7GXQ2</accession>
<dbReference type="Proteomes" id="UP000042527">
    <property type="component" value="Unassembled WGS sequence"/>
</dbReference>
<protein>
    <submittedName>
        <fullName evidence="3">SAM-dependent methyltransferase</fullName>
    </submittedName>
</protein>
<dbReference type="AlphaFoldDB" id="A0A0B7GXQ2"/>
<dbReference type="GO" id="GO:0032259">
    <property type="term" value="P:methylation"/>
    <property type="evidence" value="ECO:0007669"/>
    <property type="project" value="UniProtKB-KW"/>
</dbReference>
<dbReference type="PANTHER" id="PTHR37524">
    <property type="entry name" value="RIBOSOMAL RNA LARGE SUBUNIT METHYLTRANSFERASE M"/>
    <property type="match status" value="1"/>
</dbReference>
<evidence type="ECO:0000313" key="2">
    <source>
        <dbReference type="EMBL" id="CEM63449.1"/>
    </source>
</evidence>
<gene>
    <name evidence="3" type="ORF">FUT82_00275</name>
    <name evidence="2" type="ORF">TPHV1_90078</name>
</gene>
<reference evidence="3 5" key="3">
    <citation type="submission" date="2019-08" db="EMBL/GenBank/DDBJ databases">
        <authorList>
            <person name="Kuhnert P."/>
        </authorList>
    </citation>
    <scope>NUCLEOTIDE SEQUENCE [LARGE SCALE GENOMIC DNA]</scope>
    <source>
        <strain evidence="3 5">B36.5</strain>
    </source>
</reference>
<dbReference type="CDD" id="cd02440">
    <property type="entry name" value="AdoMet_MTases"/>
    <property type="match status" value="1"/>
</dbReference>
<keyword evidence="4" id="KW-1185">Reference proteome</keyword>
<evidence type="ECO:0000313" key="4">
    <source>
        <dbReference type="Proteomes" id="UP000042527"/>
    </source>
</evidence>